<evidence type="ECO:0000313" key="2">
    <source>
        <dbReference type="EMBL" id="CAH1394828.1"/>
    </source>
</evidence>
<dbReference type="Proteomes" id="UP001152798">
    <property type="component" value="Chromosome 3"/>
</dbReference>
<keyword evidence="1" id="KW-0812">Transmembrane</keyword>
<evidence type="ECO:0000313" key="3">
    <source>
        <dbReference type="Proteomes" id="UP001152798"/>
    </source>
</evidence>
<feature type="transmembrane region" description="Helical" evidence="1">
    <location>
        <begin position="73"/>
        <end position="97"/>
    </location>
</feature>
<keyword evidence="1" id="KW-0472">Membrane</keyword>
<dbReference type="OrthoDB" id="10469778at2759"/>
<sequence>MEEHLTPSIAIPRWTGKQLELKALEPFDDFELIAMPPAGNGAPQNDVIFKFSTIVCLFPFKEDGGSRLAFNRLLLVASFIFTSLVLLVGLGAIYDFLPRYKGNIFLQGLIFIYMSCYLSIYP</sequence>
<dbReference type="AlphaFoldDB" id="A0A9P0H2C0"/>
<keyword evidence="3" id="KW-1185">Reference proteome</keyword>
<protein>
    <submittedName>
        <fullName evidence="2">Uncharacterized protein</fullName>
    </submittedName>
</protein>
<feature type="transmembrane region" description="Helical" evidence="1">
    <location>
        <begin position="104"/>
        <end position="121"/>
    </location>
</feature>
<keyword evidence="1" id="KW-1133">Transmembrane helix</keyword>
<accession>A0A9P0H2C0</accession>
<reference evidence="2" key="1">
    <citation type="submission" date="2022-01" db="EMBL/GenBank/DDBJ databases">
        <authorList>
            <person name="King R."/>
        </authorList>
    </citation>
    <scope>NUCLEOTIDE SEQUENCE</scope>
</reference>
<gene>
    <name evidence="2" type="ORF">NEZAVI_LOCUS5230</name>
</gene>
<proteinExistence type="predicted"/>
<organism evidence="2 3">
    <name type="scientific">Nezara viridula</name>
    <name type="common">Southern green stink bug</name>
    <name type="synonym">Cimex viridulus</name>
    <dbReference type="NCBI Taxonomy" id="85310"/>
    <lineage>
        <taxon>Eukaryota</taxon>
        <taxon>Metazoa</taxon>
        <taxon>Ecdysozoa</taxon>
        <taxon>Arthropoda</taxon>
        <taxon>Hexapoda</taxon>
        <taxon>Insecta</taxon>
        <taxon>Pterygota</taxon>
        <taxon>Neoptera</taxon>
        <taxon>Paraneoptera</taxon>
        <taxon>Hemiptera</taxon>
        <taxon>Heteroptera</taxon>
        <taxon>Panheteroptera</taxon>
        <taxon>Pentatomomorpha</taxon>
        <taxon>Pentatomoidea</taxon>
        <taxon>Pentatomidae</taxon>
        <taxon>Pentatominae</taxon>
        <taxon>Nezara</taxon>
    </lineage>
</organism>
<name>A0A9P0H2C0_NEZVI</name>
<dbReference type="EMBL" id="OV725079">
    <property type="protein sequence ID" value="CAH1394828.1"/>
    <property type="molecule type" value="Genomic_DNA"/>
</dbReference>
<evidence type="ECO:0000256" key="1">
    <source>
        <dbReference type="SAM" id="Phobius"/>
    </source>
</evidence>